<dbReference type="GO" id="GO:0016020">
    <property type="term" value="C:membrane"/>
    <property type="evidence" value="ECO:0007669"/>
    <property type="project" value="TreeGrafter"/>
</dbReference>
<comment type="caution">
    <text evidence="6">The sequence shown here is derived from an EMBL/GenBank/DDBJ whole genome shotgun (WGS) entry which is preliminary data.</text>
</comment>
<keyword evidence="7" id="KW-1185">Reference proteome</keyword>
<dbReference type="PANTHER" id="PTHR46941:SF1">
    <property type="entry name" value="COILED-COIL DOMAIN-CONTAINING PROTEIN 126"/>
    <property type="match status" value="1"/>
</dbReference>
<protein>
    <submittedName>
        <fullName evidence="6">Coiled-coil domain-containing protein 126</fullName>
    </submittedName>
</protein>
<feature type="domain" description="MGT5A-like N-terminal" evidence="5">
    <location>
        <begin position="120"/>
        <end position="165"/>
    </location>
</feature>
<dbReference type="OrthoDB" id="9946758at2759"/>
<dbReference type="Proteomes" id="UP000281406">
    <property type="component" value="Unassembled WGS sequence"/>
</dbReference>
<dbReference type="GO" id="GO:0005576">
    <property type="term" value="C:extracellular region"/>
    <property type="evidence" value="ECO:0007669"/>
    <property type="project" value="UniProtKB-SubCell"/>
</dbReference>
<accession>A0A3N0YJ16</accession>
<evidence type="ECO:0000313" key="7">
    <source>
        <dbReference type="Proteomes" id="UP000281406"/>
    </source>
</evidence>
<reference evidence="6 7" key="1">
    <citation type="submission" date="2018-10" db="EMBL/GenBank/DDBJ databases">
        <title>Genome assembly for a Yunnan-Guizhou Plateau 3E fish, Anabarilius grahami (Regan), and its evolutionary and genetic applications.</title>
        <authorList>
            <person name="Jiang W."/>
        </authorList>
    </citation>
    <scope>NUCLEOTIDE SEQUENCE [LARGE SCALE GENOMIC DNA]</scope>
    <source>
        <strain evidence="6">AG-KIZ</strain>
        <tissue evidence="6">Muscle</tissue>
    </source>
</reference>
<feature type="region of interest" description="Disordered" evidence="4">
    <location>
        <begin position="175"/>
        <end position="210"/>
    </location>
</feature>
<keyword evidence="3" id="KW-0325">Glycoprotein</keyword>
<comment type="subcellular location">
    <subcellularLocation>
        <location evidence="1">Secreted</location>
    </subcellularLocation>
</comment>
<proteinExistence type="predicted"/>
<dbReference type="AlphaFoldDB" id="A0A3N0YJ16"/>
<evidence type="ECO:0000256" key="4">
    <source>
        <dbReference type="SAM" id="MobiDB-lite"/>
    </source>
</evidence>
<dbReference type="Pfam" id="PF15027">
    <property type="entry name" value="MGT5A_N"/>
    <property type="match status" value="1"/>
</dbReference>
<organism evidence="6 7">
    <name type="scientific">Anabarilius grahami</name>
    <name type="common">Kanglang fish</name>
    <name type="synonym">Barilius grahami</name>
    <dbReference type="NCBI Taxonomy" id="495550"/>
    <lineage>
        <taxon>Eukaryota</taxon>
        <taxon>Metazoa</taxon>
        <taxon>Chordata</taxon>
        <taxon>Craniata</taxon>
        <taxon>Vertebrata</taxon>
        <taxon>Euteleostomi</taxon>
        <taxon>Actinopterygii</taxon>
        <taxon>Neopterygii</taxon>
        <taxon>Teleostei</taxon>
        <taxon>Ostariophysi</taxon>
        <taxon>Cypriniformes</taxon>
        <taxon>Xenocyprididae</taxon>
        <taxon>Xenocypridinae</taxon>
        <taxon>Xenocypridinae incertae sedis</taxon>
        <taxon>Anabarilius</taxon>
    </lineage>
</organism>
<dbReference type="InterPro" id="IPR027833">
    <property type="entry name" value="MGT5A-like_N"/>
</dbReference>
<evidence type="ECO:0000256" key="3">
    <source>
        <dbReference type="ARBA" id="ARBA00023180"/>
    </source>
</evidence>
<dbReference type="EMBL" id="RJVU01042534">
    <property type="protein sequence ID" value="ROL45881.1"/>
    <property type="molecule type" value="Genomic_DNA"/>
</dbReference>
<name>A0A3N0YJ16_ANAGA</name>
<sequence length="210" mass="23961">MAHLTRRINIVNSLMTDAEYLEEVKGNMLKFNEMLKEFKSLQESYVQVLSEEDKVEDLKTWYEPRMNQVDMFVFNVEKWMSTIQEPDSQTSTQVSSALKVTDQLNDEDNISSHFKNLMYKSDLKRTIAVLLDDILNRLVKLEGKVEAAVNASVHNISHPAGGAGTLLAAKVTVSRPTKQNMPGHRPDRRNNPLHFLPQSPDRPHKSNSLK</sequence>
<evidence type="ECO:0000256" key="1">
    <source>
        <dbReference type="ARBA" id="ARBA00004613"/>
    </source>
</evidence>
<dbReference type="InterPro" id="IPR042759">
    <property type="entry name" value="CCDC126"/>
</dbReference>
<dbReference type="PANTHER" id="PTHR46941">
    <property type="entry name" value="COILED-COIL DOMAIN-CONTAINING PROTEIN 126"/>
    <property type="match status" value="1"/>
</dbReference>
<keyword evidence="2" id="KW-0964">Secreted</keyword>
<evidence type="ECO:0000259" key="5">
    <source>
        <dbReference type="Pfam" id="PF15027"/>
    </source>
</evidence>
<evidence type="ECO:0000313" key="6">
    <source>
        <dbReference type="EMBL" id="ROL45881.1"/>
    </source>
</evidence>
<evidence type="ECO:0000256" key="2">
    <source>
        <dbReference type="ARBA" id="ARBA00022525"/>
    </source>
</evidence>
<gene>
    <name evidence="6" type="ORF">DPX16_11576</name>
</gene>